<dbReference type="PANTHER" id="PTHR14154">
    <property type="entry name" value="UPF0041 BRAIN PROTEIN 44-RELATED"/>
    <property type="match status" value="1"/>
</dbReference>
<name>A0AAE1HR42_9NEOP</name>
<dbReference type="EMBL" id="JAHWGI010001240">
    <property type="protein sequence ID" value="KAK3925907.1"/>
    <property type="molecule type" value="Genomic_DNA"/>
</dbReference>
<comment type="caution">
    <text evidence="10">The sequence shown here is derived from an EMBL/GenBank/DDBJ whole genome shotgun (WGS) entry which is preliminary data.</text>
</comment>
<dbReference type="InterPro" id="IPR005336">
    <property type="entry name" value="MPC"/>
</dbReference>
<keyword evidence="8" id="KW-0472">Membrane</keyword>
<dbReference type="Pfam" id="PF03650">
    <property type="entry name" value="MPC"/>
    <property type="match status" value="1"/>
</dbReference>
<evidence type="ECO:0000313" key="10">
    <source>
        <dbReference type="EMBL" id="KAK3925907.1"/>
    </source>
</evidence>
<organism evidence="10 11">
    <name type="scientific">Frankliniella fusca</name>
    <dbReference type="NCBI Taxonomy" id="407009"/>
    <lineage>
        <taxon>Eukaryota</taxon>
        <taxon>Metazoa</taxon>
        <taxon>Ecdysozoa</taxon>
        <taxon>Arthropoda</taxon>
        <taxon>Hexapoda</taxon>
        <taxon>Insecta</taxon>
        <taxon>Pterygota</taxon>
        <taxon>Neoptera</taxon>
        <taxon>Paraneoptera</taxon>
        <taxon>Thysanoptera</taxon>
        <taxon>Terebrantia</taxon>
        <taxon>Thripoidea</taxon>
        <taxon>Thripidae</taxon>
        <taxon>Frankliniella</taxon>
    </lineage>
</organism>
<comment type="subcellular location">
    <subcellularLocation>
        <location evidence="1 9">Mitochondrion inner membrane</location>
        <topology evidence="1 9">Multi-pass membrane protein</topology>
    </subcellularLocation>
</comment>
<evidence type="ECO:0000256" key="4">
    <source>
        <dbReference type="ARBA" id="ARBA00022692"/>
    </source>
</evidence>
<evidence type="ECO:0000256" key="2">
    <source>
        <dbReference type="ARBA" id="ARBA00006416"/>
    </source>
</evidence>
<evidence type="ECO:0000313" key="11">
    <source>
        <dbReference type="Proteomes" id="UP001219518"/>
    </source>
</evidence>
<dbReference type="GO" id="GO:0006850">
    <property type="term" value="P:pyruvate import into mitochondria"/>
    <property type="evidence" value="ECO:0007669"/>
    <property type="project" value="InterPro"/>
</dbReference>
<reference evidence="10" key="1">
    <citation type="submission" date="2021-07" db="EMBL/GenBank/DDBJ databases">
        <authorList>
            <person name="Catto M.A."/>
            <person name="Jacobson A."/>
            <person name="Kennedy G."/>
            <person name="Labadie P."/>
            <person name="Hunt B.G."/>
            <person name="Srinivasan R."/>
        </authorList>
    </citation>
    <scope>NUCLEOTIDE SEQUENCE</scope>
    <source>
        <strain evidence="10">PL_HMW_Pooled</strain>
        <tissue evidence="10">Head</tissue>
    </source>
</reference>
<evidence type="ECO:0000256" key="9">
    <source>
        <dbReference type="RuleBase" id="RU363100"/>
    </source>
</evidence>
<keyword evidence="5 9" id="KW-0999">Mitochondrion inner membrane</keyword>
<sequence length="142" mass="15990">MSVIYRRSMAYLDKFVPPKYAPLWNHPADHNEATKPFYLTCRIDAISFAGPKTIFFWSPWFKWGLVIAGLSDVQRPAETVSVSQSAALAVTGIIWSRYCLVITPINYNLCAVNVFVALVGSYQFQRAARQVLGGYAPHLFLL</sequence>
<evidence type="ECO:0000256" key="5">
    <source>
        <dbReference type="ARBA" id="ARBA00022792"/>
    </source>
</evidence>
<accession>A0AAE1HR42</accession>
<proteinExistence type="inferred from homology"/>
<keyword evidence="4" id="KW-0812">Transmembrane</keyword>
<dbReference type="AlphaFoldDB" id="A0AAE1HR42"/>
<keyword evidence="10" id="KW-0670">Pyruvate</keyword>
<reference evidence="10" key="2">
    <citation type="journal article" date="2023" name="BMC Genomics">
        <title>Pest status, molecular evolution, and epigenetic factors derived from the genome assembly of Frankliniella fusca, a thysanopteran phytovirus vector.</title>
        <authorList>
            <person name="Catto M.A."/>
            <person name="Labadie P.E."/>
            <person name="Jacobson A.L."/>
            <person name="Kennedy G.G."/>
            <person name="Srinivasan R."/>
            <person name="Hunt B.G."/>
        </authorList>
    </citation>
    <scope>NUCLEOTIDE SEQUENCE</scope>
    <source>
        <strain evidence="10">PL_HMW_Pooled</strain>
    </source>
</reference>
<dbReference type="Proteomes" id="UP001219518">
    <property type="component" value="Unassembled WGS sequence"/>
</dbReference>
<keyword evidence="6" id="KW-1133">Transmembrane helix</keyword>
<keyword evidence="7 9" id="KW-0496">Mitochondrion</keyword>
<comment type="similarity">
    <text evidence="2 9">Belongs to the mitochondrial pyruvate carrier (MPC) (TC 2.A.105) family.</text>
</comment>
<evidence type="ECO:0000256" key="8">
    <source>
        <dbReference type="ARBA" id="ARBA00023136"/>
    </source>
</evidence>
<gene>
    <name evidence="10" type="ORF">KUF71_014156</name>
</gene>
<evidence type="ECO:0000256" key="1">
    <source>
        <dbReference type="ARBA" id="ARBA00004448"/>
    </source>
</evidence>
<protein>
    <recommendedName>
        <fullName evidence="9">Mitochondrial pyruvate carrier</fullName>
    </recommendedName>
</protein>
<evidence type="ECO:0000256" key="6">
    <source>
        <dbReference type="ARBA" id="ARBA00022989"/>
    </source>
</evidence>
<evidence type="ECO:0000256" key="7">
    <source>
        <dbReference type="ARBA" id="ARBA00023128"/>
    </source>
</evidence>
<dbReference type="GO" id="GO:0005743">
    <property type="term" value="C:mitochondrial inner membrane"/>
    <property type="evidence" value="ECO:0007669"/>
    <property type="project" value="UniProtKB-SubCell"/>
</dbReference>
<comment type="function">
    <text evidence="9">Mediates the uptake of pyruvate into mitochondria.</text>
</comment>
<keyword evidence="3 9" id="KW-0813">Transport</keyword>
<evidence type="ECO:0000256" key="3">
    <source>
        <dbReference type="ARBA" id="ARBA00022448"/>
    </source>
</evidence>
<keyword evidence="11" id="KW-1185">Reference proteome</keyword>